<evidence type="ECO:0000256" key="2">
    <source>
        <dbReference type="HAMAP-Rule" id="MF_01477"/>
    </source>
</evidence>
<dbReference type="Gene3D" id="3.30.460.10">
    <property type="entry name" value="Beta Polymerase, domain 2"/>
    <property type="match status" value="1"/>
</dbReference>
<evidence type="ECO:0000256" key="1">
    <source>
        <dbReference type="ARBA" id="ARBA00010574"/>
    </source>
</evidence>
<dbReference type="Proteomes" id="UP000321892">
    <property type="component" value="Chromosome"/>
</dbReference>
<dbReference type="OrthoDB" id="9793681at2"/>
<dbReference type="HAMAP" id="MF_01477">
    <property type="entry name" value="Iojap_RsfS"/>
    <property type="match status" value="1"/>
</dbReference>
<evidence type="ECO:0000313" key="3">
    <source>
        <dbReference type="EMBL" id="BBM37559.1"/>
    </source>
</evidence>
<protein>
    <recommendedName>
        <fullName evidence="2">Ribosomal silencing factor RsfS</fullName>
    </recommendedName>
</protein>
<reference evidence="3 4" key="1">
    <citation type="submission" date="2019-07" db="EMBL/GenBank/DDBJ databases">
        <title>Complete Genome Sequence of Leptotrichia hofstadii Strain JCM16775.</title>
        <authorList>
            <person name="Watanabe S."/>
            <person name="Cui L."/>
        </authorList>
    </citation>
    <scope>NUCLEOTIDE SEQUENCE [LARGE SCALE GENOMIC DNA]</scope>
    <source>
        <strain evidence="3 4">JCM16775</strain>
    </source>
</reference>
<sequence length="121" mass="13847">MSEVNNNYEKEVQEIINIMEDKKAQDIKVYDMRGKSPFFDYSILCTGSSSRNIEAIATDIKKSLENVKSVEGLDEANWVLIDAGDLIISVFSKDAREYYRLDDFYNGVNEENSEIDENDGE</sequence>
<comment type="subcellular location">
    <subcellularLocation>
        <location evidence="2">Cytoplasm</location>
    </subcellularLocation>
</comment>
<gene>
    <name evidence="2" type="primary">rsfS</name>
    <name evidence="3" type="ORF">JCM16775_0243</name>
</gene>
<proteinExistence type="inferred from homology"/>
<dbReference type="GO" id="GO:0043023">
    <property type="term" value="F:ribosomal large subunit binding"/>
    <property type="evidence" value="ECO:0007669"/>
    <property type="project" value="TreeGrafter"/>
</dbReference>
<keyword evidence="2" id="KW-0810">Translation regulation</keyword>
<comment type="subunit">
    <text evidence="2">Interacts with ribosomal protein uL14 (rplN).</text>
</comment>
<dbReference type="PANTHER" id="PTHR21043">
    <property type="entry name" value="IOJAP SUPERFAMILY ORTHOLOG"/>
    <property type="match status" value="1"/>
</dbReference>
<dbReference type="GO" id="GO:0042256">
    <property type="term" value="P:cytosolic ribosome assembly"/>
    <property type="evidence" value="ECO:0007669"/>
    <property type="project" value="UniProtKB-UniRule"/>
</dbReference>
<evidence type="ECO:0000313" key="4">
    <source>
        <dbReference type="Proteomes" id="UP000321892"/>
    </source>
</evidence>
<dbReference type="SUPFAM" id="SSF81301">
    <property type="entry name" value="Nucleotidyltransferase"/>
    <property type="match status" value="1"/>
</dbReference>
<dbReference type="GO" id="GO:0005737">
    <property type="term" value="C:cytoplasm"/>
    <property type="evidence" value="ECO:0007669"/>
    <property type="project" value="UniProtKB-SubCell"/>
</dbReference>
<dbReference type="InterPro" id="IPR004394">
    <property type="entry name" value="Iojap/RsfS/C7orf30"/>
</dbReference>
<keyword evidence="2" id="KW-0678">Repressor</keyword>
<dbReference type="AlphaFoldDB" id="A0A510JE24"/>
<comment type="function">
    <text evidence="2">Functions as a ribosomal silencing factor. Interacts with ribosomal protein uL14 (rplN), blocking formation of intersubunit bridge B8. Prevents association of the 30S and 50S ribosomal subunits and the formation of functional ribosomes, thus repressing translation.</text>
</comment>
<dbReference type="EMBL" id="AP019823">
    <property type="protein sequence ID" value="BBM37559.1"/>
    <property type="molecule type" value="Genomic_DNA"/>
</dbReference>
<dbReference type="InterPro" id="IPR043519">
    <property type="entry name" value="NT_sf"/>
</dbReference>
<dbReference type="NCBIfam" id="TIGR00090">
    <property type="entry name" value="rsfS_iojap_ybeB"/>
    <property type="match status" value="1"/>
</dbReference>
<dbReference type="Pfam" id="PF02410">
    <property type="entry name" value="RsfS"/>
    <property type="match status" value="1"/>
</dbReference>
<organism evidence="3 4">
    <name type="scientific">Leptotrichia hofstadii</name>
    <dbReference type="NCBI Taxonomy" id="157688"/>
    <lineage>
        <taxon>Bacteria</taxon>
        <taxon>Fusobacteriati</taxon>
        <taxon>Fusobacteriota</taxon>
        <taxon>Fusobacteriia</taxon>
        <taxon>Fusobacteriales</taxon>
        <taxon>Leptotrichiaceae</taxon>
        <taxon>Leptotrichia</taxon>
    </lineage>
</organism>
<keyword evidence="4" id="KW-1185">Reference proteome</keyword>
<dbReference type="RefSeq" id="WP_026745185.1">
    <property type="nucleotide sequence ID" value="NZ_AP019823.1"/>
</dbReference>
<name>A0A510JE24_9FUSO</name>
<keyword evidence="2" id="KW-0963">Cytoplasm</keyword>
<dbReference type="GO" id="GO:0017148">
    <property type="term" value="P:negative regulation of translation"/>
    <property type="evidence" value="ECO:0007669"/>
    <property type="project" value="UniProtKB-UniRule"/>
</dbReference>
<comment type="similarity">
    <text evidence="1 2">Belongs to the Iojap/RsfS family.</text>
</comment>
<accession>A0A510JE24</accession>
<dbReference type="KEGG" id="lhf:JCM16775_0243"/>
<dbReference type="GO" id="GO:0090071">
    <property type="term" value="P:negative regulation of ribosome biogenesis"/>
    <property type="evidence" value="ECO:0007669"/>
    <property type="project" value="UniProtKB-UniRule"/>
</dbReference>
<dbReference type="PANTHER" id="PTHR21043:SF0">
    <property type="entry name" value="MITOCHONDRIAL ASSEMBLY OF RIBOSOMAL LARGE SUBUNIT PROTEIN 1"/>
    <property type="match status" value="1"/>
</dbReference>